<reference evidence="2 3" key="1">
    <citation type="submission" date="2020-06" db="EMBL/GenBank/DDBJ databases">
        <title>Transcriptomic and genomic resources for Thalictrum thalictroides and T. hernandezii: Facilitating candidate gene discovery in an emerging model plant lineage.</title>
        <authorList>
            <person name="Arias T."/>
            <person name="Riano-Pachon D.M."/>
            <person name="Di Stilio V.S."/>
        </authorList>
    </citation>
    <scope>NUCLEOTIDE SEQUENCE [LARGE SCALE GENOMIC DNA]</scope>
    <source>
        <strain evidence="3">cv. WT478/WT964</strain>
        <tissue evidence="2">Leaves</tissue>
    </source>
</reference>
<protein>
    <submittedName>
        <fullName evidence="2">Disease resistance protein (TIR-NBS class)</fullName>
    </submittedName>
</protein>
<dbReference type="GO" id="GO:0000725">
    <property type="term" value="P:recombinational repair"/>
    <property type="evidence" value="ECO:0007669"/>
    <property type="project" value="TreeGrafter"/>
</dbReference>
<dbReference type="PANTHER" id="PTHR32472">
    <property type="entry name" value="DNA REPAIR PROTEIN RADA"/>
    <property type="match status" value="1"/>
</dbReference>
<evidence type="ECO:0000313" key="2">
    <source>
        <dbReference type="EMBL" id="KAF5188810.1"/>
    </source>
</evidence>
<organism evidence="2 3">
    <name type="scientific">Thalictrum thalictroides</name>
    <name type="common">Rue-anemone</name>
    <name type="synonym">Anemone thalictroides</name>
    <dbReference type="NCBI Taxonomy" id="46969"/>
    <lineage>
        <taxon>Eukaryota</taxon>
        <taxon>Viridiplantae</taxon>
        <taxon>Streptophyta</taxon>
        <taxon>Embryophyta</taxon>
        <taxon>Tracheophyta</taxon>
        <taxon>Spermatophyta</taxon>
        <taxon>Magnoliopsida</taxon>
        <taxon>Ranunculales</taxon>
        <taxon>Ranunculaceae</taxon>
        <taxon>Thalictroideae</taxon>
        <taxon>Thalictrum</taxon>
    </lineage>
</organism>
<dbReference type="OrthoDB" id="626167at2759"/>
<sequence length="345" mass="38631">MNLDCLKLSYLHAAESMSLMKGRLLDIPVGEVGVLRTIEEKLGRVTFGLALVGKILSEHPIGPQGLLDAINRMPNSDLICGEDSWFRRNPFLIQLIELCFLLLGQEDELASGMTLASGWFSPYPIPVSLLASTSKTIKTHNKGQFLKRCLGVVSSCCKMFQTRRSEENDSSNVLVKLGFARVATKQRCIQFHEIIKSYARKKADVEVAYAMLHAINAKGSIPEHNEHIWATCFLLFKFGTKLALLKPKASELVYFIKQMALPLATYTFTKFSRCSAALELLRLCSNALEDVEGPFLAHIDDAFNKSSCWGSSYTPTKEFNARIYHECATLIDFDCILCSNRCLIR</sequence>
<dbReference type="EMBL" id="JABWDY010026295">
    <property type="protein sequence ID" value="KAF5188810.1"/>
    <property type="molecule type" value="Genomic_DNA"/>
</dbReference>
<accession>A0A7J6VXA7</accession>
<evidence type="ECO:0000313" key="3">
    <source>
        <dbReference type="Proteomes" id="UP000554482"/>
    </source>
</evidence>
<gene>
    <name evidence="2" type="ORF">FRX31_021603</name>
</gene>
<proteinExistence type="predicted"/>
<evidence type="ECO:0000259" key="1">
    <source>
        <dbReference type="Pfam" id="PF25895"/>
    </source>
</evidence>
<name>A0A7J6VXA7_THATH</name>
<dbReference type="AlphaFoldDB" id="A0A7J6VXA7"/>
<keyword evidence="3" id="KW-1185">Reference proteome</keyword>
<dbReference type="Pfam" id="PF25895">
    <property type="entry name" value="WHD_plant_disease"/>
    <property type="match status" value="1"/>
</dbReference>
<comment type="caution">
    <text evidence="2">The sequence shown here is derived from an EMBL/GenBank/DDBJ whole genome shotgun (WGS) entry which is preliminary data.</text>
</comment>
<dbReference type="Proteomes" id="UP000554482">
    <property type="component" value="Unassembled WGS sequence"/>
</dbReference>
<dbReference type="PANTHER" id="PTHR32472:SF11">
    <property type="entry name" value="DISEASE RESISTANCE PROTEIN (TIR-NBS CLASS)"/>
    <property type="match status" value="1"/>
</dbReference>
<feature type="domain" description="Plant disease resistance WDH" evidence="1">
    <location>
        <begin position="106"/>
        <end position="209"/>
    </location>
</feature>
<dbReference type="InterPro" id="IPR058874">
    <property type="entry name" value="WHD_plant"/>
</dbReference>